<evidence type="ECO:0000256" key="9">
    <source>
        <dbReference type="ARBA" id="ARBA00022737"/>
    </source>
</evidence>
<evidence type="ECO:0000256" key="7">
    <source>
        <dbReference type="ARBA" id="ARBA00022691"/>
    </source>
</evidence>
<feature type="domain" description="C2H2-type" evidence="22">
    <location>
        <begin position="956"/>
        <end position="984"/>
    </location>
</feature>
<evidence type="ECO:0000256" key="11">
    <source>
        <dbReference type="ARBA" id="ARBA00022833"/>
    </source>
</evidence>
<dbReference type="GO" id="GO:0008270">
    <property type="term" value="F:zinc ion binding"/>
    <property type="evidence" value="ECO:0007669"/>
    <property type="project" value="UniProtKB-KW"/>
</dbReference>
<dbReference type="PANTHER" id="PTHR16515">
    <property type="entry name" value="PR DOMAIN ZINC FINGER PROTEIN"/>
    <property type="match status" value="1"/>
</dbReference>
<evidence type="ECO:0000256" key="6">
    <source>
        <dbReference type="ARBA" id="ARBA00022679"/>
    </source>
</evidence>
<reference evidence="24" key="2">
    <citation type="submission" date="2025-08" db="UniProtKB">
        <authorList>
            <consortium name="Ensembl"/>
        </authorList>
    </citation>
    <scope>IDENTIFICATION</scope>
</reference>
<dbReference type="GO" id="GO:0000978">
    <property type="term" value="F:RNA polymerase II cis-regulatory region sequence-specific DNA binding"/>
    <property type="evidence" value="ECO:0007669"/>
    <property type="project" value="Ensembl"/>
</dbReference>
<dbReference type="GO" id="GO:2000035">
    <property type="term" value="P:regulation of stem cell division"/>
    <property type="evidence" value="ECO:0007669"/>
    <property type="project" value="Ensembl"/>
</dbReference>
<organism evidence="24 25">
    <name type="scientific">Equus asinus</name>
    <name type="common">Donkey</name>
    <name type="synonym">Equus africanus asinus</name>
    <dbReference type="NCBI Taxonomy" id="9793"/>
    <lineage>
        <taxon>Eukaryota</taxon>
        <taxon>Metazoa</taxon>
        <taxon>Chordata</taxon>
        <taxon>Craniata</taxon>
        <taxon>Vertebrata</taxon>
        <taxon>Euteleostomi</taxon>
        <taxon>Mammalia</taxon>
        <taxon>Eutheria</taxon>
        <taxon>Laurasiatheria</taxon>
        <taxon>Perissodactyla</taxon>
        <taxon>Equidae</taxon>
        <taxon>Equus</taxon>
    </lineage>
</organism>
<evidence type="ECO:0000256" key="1">
    <source>
        <dbReference type="ARBA" id="ARBA00004123"/>
    </source>
</evidence>
<evidence type="ECO:0000313" key="24">
    <source>
        <dbReference type="Ensembl" id="ENSEASP00005005199.2"/>
    </source>
</evidence>
<dbReference type="InterPro" id="IPR050331">
    <property type="entry name" value="Zinc_finger"/>
</dbReference>
<dbReference type="FunFam" id="2.170.270.10:FF:000007">
    <property type="entry name" value="PR domain zinc finger protein 10"/>
    <property type="match status" value="1"/>
</dbReference>
<feature type="compositionally biased region" description="Pro residues" evidence="21">
    <location>
        <begin position="1238"/>
        <end position="1251"/>
    </location>
</feature>
<dbReference type="AlphaFoldDB" id="A0A8C4L4H1"/>
<keyword evidence="4" id="KW-1017">Isopeptide bond</keyword>
<feature type="region of interest" description="Disordered" evidence="21">
    <location>
        <begin position="670"/>
        <end position="689"/>
    </location>
</feature>
<dbReference type="PROSITE" id="PS50157">
    <property type="entry name" value="ZINC_FINGER_C2H2_2"/>
    <property type="match status" value="13"/>
</dbReference>
<feature type="compositionally biased region" description="Basic residues" evidence="21">
    <location>
        <begin position="257"/>
        <end position="270"/>
    </location>
</feature>
<evidence type="ECO:0000256" key="17">
    <source>
        <dbReference type="ARBA" id="ARBA00023242"/>
    </source>
</evidence>
<keyword evidence="7" id="KW-0949">S-adenosyl-L-methionine</keyword>
<dbReference type="Pfam" id="PF12874">
    <property type="entry name" value="zf-met"/>
    <property type="match status" value="1"/>
</dbReference>
<gene>
    <name evidence="24" type="primary">PRDM15</name>
</gene>
<evidence type="ECO:0000256" key="8">
    <source>
        <dbReference type="ARBA" id="ARBA00022723"/>
    </source>
</evidence>
<dbReference type="Pfam" id="PF13894">
    <property type="entry name" value="zf-C2H2_4"/>
    <property type="match status" value="1"/>
</dbReference>
<dbReference type="GO" id="GO:0043409">
    <property type="term" value="P:negative regulation of MAPK cascade"/>
    <property type="evidence" value="ECO:0007669"/>
    <property type="project" value="Ensembl"/>
</dbReference>
<dbReference type="Gene3D" id="3.30.160.60">
    <property type="entry name" value="Classic Zinc Finger"/>
    <property type="match status" value="11"/>
</dbReference>
<dbReference type="PROSITE" id="PS50280">
    <property type="entry name" value="SET"/>
    <property type="match status" value="1"/>
</dbReference>
<dbReference type="InterPro" id="IPR044409">
    <property type="entry name" value="PRDM15_PR-SET"/>
</dbReference>
<comment type="subcellular location">
    <subcellularLocation>
        <location evidence="1">Nucleus</location>
    </subcellularLocation>
</comment>
<dbReference type="FunFam" id="3.30.160.60:FF:000603">
    <property type="entry name" value="PR domain zinc finger protein 15"/>
    <property type="match status" value="1"/>
</dbReference>
<evidence type="ECO:0000256" key="16">
    <source>
        <dbReference type="ARBA" id="ARBA00023163"/>
    </source>
</evidence>
<dbReference type="PROSITE" id="PS00028">
    <property type="entry name" value="ZINC_FINGER_C2H2_1"/>
    <property type="match status" value="15"/>
</dbReference>
<feature type="compositionally biased region" description="Acidic residues" evidence="21">
    <location>
        <begin position="675"/>
        <end position="686"/>
    </location>
</feature>
<dbReference type="FunFam" id="3.30.160.60:FF:000937">
    <property type="entry name" value="PR domain zinc finger protein 15"/>
    <property type="match status" value="1"/>
</dbReference>
<dbReference type="Ensembl" id="ENSEAST00005005694.2">
    <property type="protein sequence ID" value="ENSEASP00005005199.2"/>
    <property type="gene ID" value="ENSEASG00005003891.2"/>
</dbReference>
<dbReference type="Gene3D" id="2.170.270.10">
    <property type="entry name" value="SET domain"/>
    <property type="match status" value="1"/>
</dbReference>
<feature type="domain" description="SET" evidence="23">
    <location>
        <begin position="49"/>
        <end position="159"/>
    </location>
</feature>
<dbReference type="InterPro" id="IPR036236">
    <property type="entry name" value="Znf_C2H2_sf"/>
</dbReference>
<feature type="domain" description="C2H2-type" evidence="22">
    <location>
        <begin position="720"/>
        <end position="747"/>
    </location>
</feature>
<feature type="compositionally biased region" description="Basic and acidic residues" evidence="21">
    <location>
        <begin position="232"/>
        <end position="242"/>
    </location>
</feature>
<keyword evidence="10 20" id="KW-0863">Zinc-finger</keyword>
<keyword evidence="17" id="KW-0539">Nucleus</keyword>
<feature type="domain" description="C2H2-type" evidence="22">
    <location>
        <begin position="629"/>
        <end position="656"/>
    </location>
</feature>
<keyword evidence="13" id="KW-0805">Transcription regulation</keyword>
<dbReference type="SUPFAM" id="SSF57667">
    <property type="entry name" value="beta-beta-alpha zinc fingers"/>
    <property type="match status" value="7"/>
</dbReference>
<dbReference type="GO" id="GO:0008168">
    <property type="term" value="F:methyltransferase activity"/>
    <property type="evidence" value="ECO:0007669"/>
    <property type="project" value="UniProtKB-KW"/>
</dbReference>
<evidence type="ECO:0000256" key="5">
    <source>
        <dbReference type="ARBA" id="ARBA00022603"/>
    </source>
</evidence>
<keyword evidence="5" id="KW-0489">Methyltransferase</keyword>
<evidence type="ECO:0000256" key="3">
    <source>
        <dbReference type="ARBA" id="ARBA00022491"/>
    </source>
</evidence>
<feature type="domain" description="C2H2-type" evidence="22">
    <location>
        <begin position="756"/>
        <end position="783"/>
    </location>
</feature>
<dbReference type="FunFam" id="3.30.160.60:FF:004086">
    <property type="match status" value="1"/>
</dbReference>
<keyword evidence="8" id="KW-0479">Metal-binding</keyword>
<evidence type="ECO:0000259" key="23">
    <source>
        <dbReference type="PROSITE" id="PS50280"/>
    </source>
</evidence>
<feature type="domain" description="C2H2-type" evidence="22">
    <location>
        <begin position="368"/>
        <end position="395"/>
    </location>
</feature>
<reference evidence="24 25" key="1">
    <citation type="journal article" date="2020" name="Nat. Commun.">
        <title>Donkey genomes provide new insights into domestication and selection for coat color.</title>
        <authorList>
            <person name="Wang"/>
            <person name="C."/>
            <person name="Li"/>
            <person name="H."/>
            <person name="Guo"/>
            <person name="Y."/>
            <person name="Huang"/>
            <person name="J."/>
            <person name="Sun"/>
            <person name="Y."/>
            <person name="Min"/>
            <person name="J."/>
            <person name="Wang"/>
            <person name="J."/>
            <person name="Fang"/>
            <person name="X."/>
            <person name="Zhao"/>
            <person name="Z."/>
            <person name="Wang"/>
            <person name="S."/>
            <person name="Zhang"/>
            <person name="Y."/>
            <person name="Liu"/>
            <person name="Q."/>
            <person name="Jiang"/>
            <person name="Q."/>
            <person name="Wang"/>
            <person name="X."/>
            <person name="Guo"/>
            <person name="Y."/>
            <person name="Yang"/>
            <person name="C."/>
            <person name="Wang"/>
            <person name="Y."/>
            <person name="Tian"/>
            <person name="F."/>
            <person name="Zhuang"/>
            <person name="G."/>
            <person name="Fan"/>
            <person name="Y."/>
            <person name="Gao"/>
            <person name="Q."/>
            <person name="Li"/>
            <person name="Y."/>
            <person name="Ju"/>
            <person name="Z."/>
            <person name="Li"/>
            <person name="J."/>
            <person name="Li"/>
            <person name="R."/>
            <person name="Hou"/>
            <person name="M."/>
            <person name="Yang"/>
            <person name="G."/>
            <person name="Liu"/>
            <person name="G."/>
            <person name="Liu"/>
            <person name="W."/>
            <person name="Guo"/>
            <person name="J."/>
            <person name="Pan"/>
            <person name="S."/>
            <person name="Fan"/>
            <person name="G."/>
            <person name="Zhang"/>
            <person name="W."/>
            <person name="Zhang"/>
            <person name="R."/>
            <person name="Yu"/>
            <person name="J."/>
            <person name="Zhang"/>
            <person name="X."/>
            <person name="Yin"/>
            <person name="Q."/>
            <person name="Ji"/>
            <person name="C."/>
            <person name="Jin"/>
            <person name="Y."/>
            <person name="Yue"/>
            <person name="G."/>
            <person name="Liu"/>
            <person name="M."/>
            <person name="Xu"/>
            <person name="J."/>
            <person name="Liu"/>
            <person name="S."/>
            <person name="Jordana"/>
            <person name="J."/>
            <person name="Noce"/>
            <person name="A."/>
            <person name="Amills"/>
            <person name="M."/>
            <person name="Wu"/>
            <person name="D.D."/>
            <person name="Li"/>
            <person name="S."/>
            <person name="Zhou"/>
            <person name="X. and Zhong"/>
            <person name="J."/>
        </authorList>
    </citation>
    <scope>NUCLEOTIDE SEQUENCE [LARGE SCALE GENOMIC DNA]</scope>
</reference>
<feature type="domain" description="C2H2-type" evidence="22">
    <location>
        <begin position="602"/>
        <end position="629"/>
    </location>
</feature>
<keyword evidence="11" id="KW-0862">Zinc</keyword>
<keyword evidence="25" id="KW-1185">Reference proteome</keyword>
<dbReference type="InterPro" id="IPR046341">
    <property type="entry name" value="SET_dom_sf"/>
</dbReference>
<name>A0A8C4L4H1_EQUAS</name>
<evidence type="ECO:0000256" key="12">
    <source>
        <dbReference type="ARBA" id="ARBA00022843"/>
    </source>
</evidence>
<dbReference type="InterPro" id="IPR013087">
    <property type="entry name" value="Znf_C2H2_type"/>
</dbReference>
<feature type="domain" description="C2H2-type" evidence="22">
    <location>
        <begin position="526"/>
        <end position="553"/>
    </location>
</feature>
<dbReference type="GO" id="GO:0016604">
    <property type="term" value="C:nuclear body"/>
    <property type="evidence" value="ECO:0007669"/>
    <property type="project" value="Ensembl"/>
</dbReference>
<dbReference type="GeneTree" id="ENSGT00940000157890"/>
<dbReference type="InterPro" id="IPR059126">
    <property type="entry name" value="zf-C2H2_PRDM15"/>
</dbReference>
<evidence type="ECO:0000256" key="14">
    <source>
        <dbReference type="ARBA" id="ARBA00023125"/>
    </source>
</evidence>
<evidence type="ECO:0000256" key="18">
    <source>
        <dbReference type="ARBA" id="ARBA00073659"/>
    </source>
</evidence>
<dbReference type="PANTHER" id="PTHR16515:SF34">
    <property type="entry name" value="PR DOMAIN ZINC FINGER PROTEIN 15"/>
    <property type="match status" value="1"/>
</dbReference>
<evidence type="ECO:0000313" key="25">
    <source>
        <dbReference type="Proteomes" id="UP000694387"/>
    </source>
</evidence>
<dbReference type="Pfam" id="PF00096">
    <property type="entry name" value="zf-C2H2"/>
    <property type="match status" value="7"/>
</dbReference>
<feature type="domain" description="C2H2-type" evidence="22">
    <location>
        <begin position="928"/>
        <end position="955"/>
    </location>
</feature>
<accession>A0A8C4L4H1</accession>
<dbReference type="GO" id="GO:0045944">
    <property type="term" value="P:positive regulation of transcription by RNA polymerase II"/>
    <property type="evidence" value="ECO:0007669"/>
    <property type="project" value="Ensembl"/>
</dbReference>
<protein>
    <recommendedName>
        <fullName evidence="18">PR domain zinc finger protein 15</fullName>
    </recommendedName>
    <alternativeName>
        <fullName evidence="19">PR domain-containing protein 15</fullName>
    </alternativeName>
</protein>
<evidence type="ECO:0000256" key="4">
    <source>
        <dbReference type="ARBA" id="ARBA00022499"/>
    </source>
</evidence>
<keyword evidence="16" id="KW-0804">Transcription</keyword>
<dbReference type="FunFam" id="3.30.160.60:FF:002330">
    <property type="entry name" value="PR domain zinc finger protein 15"/>
    <property type="match status" value="1"/>
</dbReference>
<keyword evidence="15" id="KW-0010">Activator</keyword>
<keyword evidence="6" id="KW-0808">Transferase</keyword>
<dbReference type="CDD" id="cd19199">
    <property type="entry name" value="PR-SET_PRDM15"/>
    <property type="match status" value="1"/>
</dbReference>
<dbReference type="Proteomes" id="UP000694387">
    <property type="component" value="Chromosome 18"/>
</dbReference>
<evidence type="ECO:0000259" key="22">
    <source>
        <dbReference type="PROSITE" id="PS50157"/>
    </source>
</evidence>
<proteinExistence type="predicted"/>
<feature type="region of interest" description="Disordered" evidence="21">
    <location>
        <begin position="1233"/>
        <end position="1266"/>
    </location>
</feature>
<feature type="domain" description="C2H2-type" evidence="22">
    <location>
        <begin position="692"/>
        <end position="720"/>
    </location>
</feature>
<feature type="domain" description="C2H2-type" evidence="22">
    <location>
        <begin position="465"/>
        <end position="493"/>
    </location>
</feature>
<feature type="domain" description="C2H2-type" evidence="22">
    <location>
        <begin position="900"/>
        <end position="927"/>
    </location>
</feature>
<dbReference type="FunFam" id="3.30.160.60:FF:005266">
    <property type="match status" value="1"/>
</dbReference>
<feature type="domain" description="C2H2-type" evidence="22">
    <location>
        <begin position="784"/>
        <end position="811"/>
    </location>
</feature>
<dbReference type="InterPro" id="IPR001214">
    <property type="entry name" value="SET_dom"/>
</dbReference>
<dbReference type="GO" id="GO:1990841">
    <property type="term" value="F:promoter-specific chromatin binding"/>
    <property type="evidence" value="ECO:0007669"/>
    <property type="project" value="Ensembl"/>
</dbReference>
<evidence type="ECO:0000256" key="2">
    <source>
        <dbReference type="ARBA" id="ARBA00022473"/>
    </source>
</evidence>
<dbReference type="FunFam" id="3.30.160.60:FF:000593">
    <property type="entry name" value="PR domain zinc finger protein 15"/>
    <property type="match status" value="1"/>
</dbReference>
<feature type="compositionally biased region" description="Basic residues" evidence="21">
    <location>
        <begin position="1053"/>
        <end position="1064"/>
    </location>
</feature>
<keyword evidence="3" id="KW-0678">Repressor</keyword>
<evidence type="ECO:0000256" key="15">
    <source>
        <dbReference type="ARBA" id="ARBA00023159"/>
    </source>
</evidence>
<reference evidence="24" key="3">
    <citation type="submission" date="2025-09" db="UniProtKB">
        <authorList>
            <consortium name="Ensembl"/>
        </authorList>
    </citation>
    <scope>IDENTIFICATION</scope>
</reference>
<feature type="domain" description="C2H2-type" evidence="22">
    <location>
        <begin position="553"/>
        <end position="575"/>
    </location>
</feature>
<keyword evidence="2" id="KW-0217">Developmental protein</keyword>
<evidence type="ECO:0000256" key="13">
    <source>
        <dbReference type="ARBA" id="ARBA00023015"/>
    </source>
</evidence>
<evidence type="ECO:0000256" key="19">
    <source>
        <dbReference type="ARBA" id="ARBA00079750"/>
    </source>
</evidence>
<dbReference type="FunFam" id="3.30.160.60:FF:003229">
    <property type="entry name" value="PR/SET domain 15"/>
    <property type="match status" value="1"/>
</dbReference>
<feature type="region of interest" description="Disordered" evidence="21">
    <location>
        <begin position="1044"/>
        <end position="1099"/>
    </location>
</feature>
<dbReference type="Pfam" id="PF23573">
    <property type="entry name" value="zf-C2H2_PRDM15"/>
    <property type="match status" value="1"/>
</dbReference>
<dbReference type="GO" id="GO:0090263">
    <property type="term" value="P:positive regulation of canonical Wnt signaling pathway"/>
    <property type="evidence" value="ECO:0007669"/>
    <property type="project" value="Ensembl"/>
</dbReference>
<keyword evidence="14" id="KW-0238">DNA-binding</keyword>
<keyword evidence="9" id="KW-0677">Repeat</keyword>
<sequence length="1266" mass="142352">MAEDGSEEIMFIWCEDCSQYHDSECPELGPVVMVKDSFVLSRARSSLPSNLEIRRLEDGAEGVFAVTQLVKRTQFGPFESRRVAKWEKESAFPLKVFQKDGHPVCFDTSNEDDCNWMMLVRPAVEAEHQNLTAYQHGSDVYFTTSRDIPAGTELRVWYAAFYAKKMDKPMLKQACSSVHGTPENSTPVESEPSQWVCKVCSSSFLELQLLNEHLVGHLEQAKSLPPISQHEAAPEKEPDVPRGEPPAVPKSVSATKEHKKKPRRGRKPKVSKPEQPLVIVEGKEPADQVAEIVTEVPPDEPVTATPDERIMELVLGKLATTASEASSVPKFPHHQSSSITLKRSLILSSRHGIRRKLVRQLGEHRRVYQCSICSKIFQNSSNLSRHVRSHGECPPGRRQGGLETPGRMGTGWGAAAGCPSPGPLLPSEVEGERALRALCVHVVLDTLEQRRVSSFSVGSSGDKLFKCEECAKLFSRKESLKQHVSYKHSRNEVDGEYRYRCGTCEKTFRIESALEFHNCRTDDKTFQCEMCFRFFSTNSNLSKHKKKHGDKKFACEVCNKMFYRKDVMLDHQRRHLEGVRRVKREDLEPSGENPVRYKKEPSGCPVCGKVFSCRSNMNKHLLTHGDKKYTCEICGRKFFRVDVLRDHIHVHFKDIALMDDHQREEFIGKIGISSEENDDNSDESADSEPHKYSCKRCQLTFGRGKEYLKHIMEVHKEKGHGCSICHRRFALKATYHAHMVIHRENLPDPNVQKYIHPCEMCGRIFNSIGNLERHKLIHTGVKSHACEQCGKSFARKDMLKEHMRVHDNIREYLCAECGKGACTRPDAPGPGRGLDATSPRSFKGRVGGAWLVKKTCRGHRPSVRGPRLVSHLKGDSCEEGMKTKHALRHHMKLHKGIKEYECKECHRKFAQKVNMLKHYKRHTGIKDFMCELCGKTFSERNTMETHKLIHTVGKQWTCSVCDKKYVTEYMLQKHVQLTHDKVEAQSCQLCGTKVSTRASMSRHMRRKHPEVLAVRIDDLDHLPETTTIDASSIGIVQPELGLEQEDLAEGKHVKAARRTHKRKQKPEEEAGAPGPEDAAFSEYPEKEPPFSGGVGDETDSAVQSIQQVVVTLGDPNVSTPSSSVGLTNITVTPITTAAGTQFTNLQPVAVGHLTAPERQLQLDNSILTVTFDTVSGSAMLHNRQNDIQIHSQPEASNPQSVAHFINLTTLVNSITPLGSQLSDQHPLTWRAVPQTDVLPPPPPQAPPPPAAQPQVQAEQPPQMYGY</sequence>
<dbReference type="Pfam" id="PF21549">
    <property type="entry name" value="PRDM2_PR"/>
    <property type="match status" value="1"/>
</dbReference>
<evidence type="ECO:0000256" key="20">
    <source>
        <dbReference type="PROSITE-ProRule" id="PRU00042"/>
    </source>
</evidence>
<feature type="compositionally biased region" description="Low complexity" evidence="21">
    <location>
        <begin position="1252"/>
        <end position="1266"/>
    </location>
</feature>
<feature type="region of interest" description="Disordered" evidence="21">
    <location>
        <begin position="225"/>
        <end position="277"/>
    </location>
</feature>
<dbReference type="GO" id="GO:0032259">
    <property type="term" value="P:methylation"/>
    <property type="evidence" value="ECO:0007669"/>
    <property type="project" value="UniProtKB-KW"/>
</dbReference>
<dbReference type="SMART" id="SM00355">
    <property type="entry name" value="ZnF_C2H2"/>
    <property type="match status" value="17"/>
</dbReference>
<evidence type="ECO:0000256" key="21">
    <source>
        <dbReference type="SAM" id="MobiDB-lite"/>
    </source>
</evidence>
<evidence type="ECO:0000256" key="10">
    <source>
        <dbReference type="ARBA" id="ARBA00022771"/>
    </source>
</evidence>
<keyword evidence="12" id="KW-0832">Ubl conjugation</keyword>